<dbReference type="Proteomes" id="UP000321386">
    <property type="component" value="Unassembled WGS sequence"/>
</dbReference>
<accession>A0A510UTU0</accession>
<dbReference type="EMBL" id="BJUA01000007">
    <property type="protein sequence ID" value="GEK17906.1"/>
    <property type="molecule type" value="Genomic_DNA"/>
</dbReference>
<evidence type="ECO:0000313" key="2">
    <source>
        <dbReference type="EMBL" id="GEK17906.1"/>
    </source>
</evidence>
<evidence type="ECO:0000256" key="1">
    <source>
        <dbReference type="SAM" id="Phobius"/>
    </source>
</evidence>
<evidence type="ECO:0000313" key="3">
    <source>
        <dbReference type="Proteomes" id="UP000321386"/>
    </source>
</evidence>
<reference evidence="2 3" key="1">
    <citation type="submission" date="2019-07" db="EMBL/GenBank/DDBJ databases">
        <title>Whole genome shotgun sequence of Cellulomonas persica NBRC 101101.</title>
        <authorList>
            <person name="Hosoyama A."/>
            <person name="Uohara A."/>
            <person name="Ohji S."/>
            <person name="Ichikawa N."/>
        </authorList>
    </citation>
    <scope>NUCLEOTIDE SEQUENCE [LARGE SCALE GENOMIC DNA]</scope>
    <source>
        <strain evidence="2 3">NBRC 101101</strain>
    </source>
</reference>
<feature type="transmembrane region" description="Helical" evidence="1">
    <location>
        <begin position="47"/>
        <end position="71"/>
    </location>
</feature>
<feature type="transmembrane region" description="Helical" evidence="1">
    <location>
        <begin position="83"/>
        <end position="102"/>
    </location>
</feature>
<gene>
    <name evidence="2" type="ORF">CPE01_16390</name>
</gene>
<feature type="transmembrane region" description="Helical" evidence="1">
    <location>
        <begin position="108"/>
        <end position="129"/>
    </location>
</feature>
<keyword evidence="1" id="KW-1133">Transmembrane helix</keyword>
<name>A0A510UTU0_9CELL</name>
<sequence length="149" mass="15670">MGRMTSSAPEAEVRRAAAVVWRALVLFWLIGAVVVLGTGSGTFGLAVVSYAVVFAAVPVLVVGGALSMLVEHWLAEARAVRRAAVYALVGALVAFLSTALVLQRWSVSWFGLGIVAVGALSAAGACLWADRSRRRGDVRRARHPATVEV</sequence>
<protein>
    <submittedName>
        <fullName evidence="2">Uncharacterized protein</fullName>
    </submittedName>
</protein>
<keyword evidence="1" id="KW-0472">Membrane</keyword>
<comment type="caution">
    <text evidence="2">The sequence shown here is derived from an EMBL/GenBank/DDBJ whole genome shotgun (WGS) entry which is preliminary data.</text>
</comment>
<feature type="transmembrane region" description="Helical" evidence="1">
    <location>
        <begin position="20"/>
        <end position="41"/>
    </location>
</feature>
<dbReference type="AlphaFoldDB" id="A0A510UTU0"/>
<proteinExistence type="predicted"/>
<keyword evidence="1" id="KW-0812">Transmembrane</keyword>
<keyword evidence="3" id="KW-1185">Reference proteome</keyword>
<organism evidence="2 3">
    <name type="scientific">Cellulomonas persica</name>
    <dbReference type="NCBI Taxonomy" id="76861"/>
    <lineage>
        <taxon>Bacteria</taxon>
        <taxon>Bacillati</taxon>
        <taxon>Actinomycetota</taxon>
        <taxon>Actinomycetes</taxon>
        <taxon>Micrococcales</taxon>
        <taxon>Cellulomonadaceae</taxon>
        <taxon>Cellulomonas</taxon>
    </lineage>
</organism>